<feature type="compositionally biased region" description="Basic and acidic residues" evidence="1">
    <location>
        <begin position="45"/>
        <end position="57"/>
    </location>
</feature>
<accession>A0A0G4HL66</accession>
<dbReference type="AlphaFoldDB" id="A0A0G4HL66"/>
<name>A0A0G4HL66_9ALVE</name>
<feature type="region of interest" description="Disordered" evidence="1">
    <location>
        <begin position="45"/>
        <end position="91"/>
    </location>
</feature>
<evidence type="ECO:0000256" key="1">
    <source>
        <dbReference type="SAM" id="MobiDB-lite"/>
    </source>
</evidence>
<evidence type="ECO:0000313" key="3">
    <source>
        <dbReference type="EMBL" id="CEM45068.1"/>
    </source>
</evidence>
<feature type="compositionally biased region" description="Acidic residues" evidence="1">
    <location>
        <begin position="106"/>
        <end position="115"/>
    </location>
</feature>
<feature type="chain" id="PRO_5005191943" evidence="2">
    <location>
        <begin position="22"/>
        <end position="621"/>
    </location>
</feature>
<feature type="compositionally biased region" description="Polar residues" evidence="1">
    <location>
        <begin position="116"/>
        <end position="127"/>
    </location>
</feature>
<evidence type="ECO:0000256" key="2">
    <source>
        <dbReference type="SAM" id="SignalP"/>
    </source>
</evidence>
<gene>
    <name evidence="3" type="ORF">Cvel_28865</name>
</gene>
<dbReference type="EMBL" id="CDMZ01003091">
    <property type="protein sequence ID" value="CEM45068.1"/>
    <property type="molecule type" value="Genomic_DNA"/>
</dbReference>
<proteinExistence type="predicted"/>
<feature type="signal peptide" evidence="2">
    <location>
        <begin position="1"/>
        <end position="21"/>
    </location>
</feature>
<sequence>MRICLAHLLVIFCLAVSLSRGSLEGNESGGIGSQSMKELLKGRKALKEAKEATEKKGVTLPVRGSTEAPNVSTKGEEGMPSWPSTDESTLLDAPAVPEGTARDIPAEEDDFDEPLNEQSLSSTPTTAEESKDHDSNRYSTSVSEANLVTAALWVIPSVAVLYLIFTCAKECGCFAQREETNRPSNPWKSPLLMFKYVEQNEGVRPLPFRPDCKAMSGEWKGRLGIPATTVTLTKDAEGNVTAQENTNYAVMDLKIKVQVQDPKVINQVAFFLFMGVPEEDDQGLSGVIDGAMNPNTGRIGWWEKRGEGTRDFHENAFIGIIMNQYTMHIEMPSDDPSITMRGVFVHVEGARAAGLSDEDISGILTRSVAMTAERALAQIWGNAPTPVTTVTPAQTEGTTDPPVATPAQTEGTTDPPVATPAQTEGTTDPPVATPAQTEGTTDPPVATPAQTEGTTDPPVATPAQTEGTTDPPVATPAQTEGTTDPPVATPAQTEGTTDPPVATPAQTEGTTDPPVATPAQTEGTTDLPVATCTDRGNYRPSRRHTCTDRGNYRASRRHTRTDRGNYRPSRRHAHSCTDRGNYRASRRHTRAQTDRTAAVIDVRSLAPHSAGKQQCSLQFTK</sequence>
<feature type="region of interest" description="Disordered" evidence="1">
    <location>
        <begin position="105"/>
        <end position="137"/>
    </location>
</feature>
<keyword evidence="2" id="KW-0732">Signal</keyword>
<feature type="region of interest" description="Disordered" evidence="1">
    <location>
        <begin position="384"/>
        <end position="593"/>
    </location>
</feature>
<protein>
    <submittedName>
        <fullName evidence="3">Uncharacterized protein</fullName>
    </submittedName>
</protein>
<organism evidence="3">
    <name type="scientific">Chromera velia CCMP2878</name>
    <dbReference type="NCBI Taxonomy" id="1169474"/>
    <lineage>
        <taxon>Eukaryota</taxon>
        <taxon>Sar</taxon>
        <taxon>Alveolata</taxon>
        <taxon>Colpodellida</taxon>
        <taxon>Chromeraceae</taxon>
        <taxon>Chromera</taxon>
    </lineage>
</organism>
<reference evidence="3" key="1">
    <citation type="submission" date="2014-11" db="EMBL/GenBank/DDBJ databases">
        <authorList>
            <person name="Otto D Thomas"/>
            <person name="Naeem Raeece"/>
        </authorList>
    </citation>
    <scope>NUCLEOTIDE SEQUENCE</scope>
</reference>
<dbReference type="VEuPathDB" id="CryptoDB:Cvel_28865"/>